<proteinExistence type="predicted"/>
<feature type="compositionally biased region" description="Polar residues" evidence="1">
    <location>
        <begin position="55"/>
        <end position="72"/>
    </location>
</feature>
<organism evidence="2 3">
    <name type="scientific">Pleuronectes platessa</name>
    <name type="common">European plaice</name>
    <dbReference type="NCBI Taxonomy" id="8262"/>
    <lineage>
        <taxon>Eukaryota</taxon>
        <taxon>Metazoa</taxon>
        <taxon>Chordata</taxon>
        <taxon>Craniata</taxon>
        <taxon>Vertebrata</taxon>
        <taxon>Euteleostomi</taxon>
        <taxon>Actinopterygii</taxon>
        <taxon>Neopterygii</taxon>
        <taxon>Teleostei</taxon>
        <taxon>Neoteleostei</taxon>
        <taxon>Acanthomorphata</taxon>
        <taxon>Carangaria</taxon>
        <taxon>Pleuronectiformes</taxon>
        <taxon>Pleuronectoidei</taxon>
        <taxon>Pleuronectidae</taxon>
        <taxon>Pleuronectes</taxon>
    </lineage>
</organism>
<gene>
    <name evidence="2" type="ORF">PLEPLA_LOCUS22621</name>
</gene>
<sequence length="126" mass="13467">MPECKRGACKNGKQGFQREEEGGRGGGGGAPPSSPPLTLFIPPLPPQLAFHTPGSAIQTRSCINNQGSTISSKLPALSAPGESENRERRARLGLPLPERHGPEFSQLPARRNALQIWHVKQSAAQN</sequence>
<name>A0A9N7ULM4_PLEPL</name>
<dbReference type="EMBL" id="CADEAL010001672">
    <property type="protein sequence ID" value="CAB1434579.1"/>
    <property type="molecule type" value="Genomic_DNA"/>
</dbReference>
<evidence type="ECO:0000313" key="3">
    <source>
        <dbReference type="Proteomes" id="UP001153269"/>
    </source>
</evidence>
<comment type="caution">
    <text evidence="2">The sequence shown here is derived from an EMBL/GenBank/DDBJ whole genome shotgun (WGS) entry which is preliminary data.</text>
</comment>
<evidence type="ECO:0000256" key="1">
    <source>
        <dbReference type="SAM" id="MobiDB-lite"/>
    </source>
</evidence>
<reference evidence="2" key="1">
    <citation type="submission" date="2020-03" db="EMBL/GenBank/DDBJ databases">
        <authorList>
            <person name="Weist P."/>
        </authorList>
    </citation>
    <scope>NUCLEOTIDE SEQUENCE</scope>
</reference>
<evidence type="ECO:0000313" key="2">
    <source>
        <dbReference type="EMBL" id="CAB1434579.1"/>
    </source>
</evidence>
<dbReference type="Proteomes" id="UP001153269">
    <property type="component" value="Unassembled WGS sequence"/>
</dbReference>
<dbReference type="AlphaFoldDB" id="A0A9N7ULM4"/>
<protein>
    <submittedName>
        <fullName evidence="2">Uncharacterized protein</fullName>
    </submittedName>
</protein>
<keyword evidence="3" id="KW-1185">Reference proteome</keyword>
<accession>A0A9N7ULM4</accession>
<feature type="region of interest" description="Disordered" evidence="1">
    <location>
        <begin position="1"/>
        <end position="107"/>
    </location>
</feature>